<dbReference type="Proteomes" id="UP000609121">
    <property type="component" value="Unassembled WGS sequence"/>
</dbReference>
<comment type="subcellular location">
    <subcellularLocation>
        <location evidence="1">Periplasm</location>
    </subcellularLocation>
</comment>
<dbReference type="Pfam" id="PF03480">
    <property type="entry name" value="DctP"/>
    <property type="match status" value="1"/>
</dbReference>
<dbReference type="SUPFAM" id="SSF53850">
    <property type="entry name" value="Periplasmic binding protein-like II"/>
    <property type="match status" value="1"/>
</dbReference>
<dbReference type="GO" id="GO:0042597">
    <property type="term" value="C:periplasmic space"/>
    <property type="evidence" value="ECO:0007669"/>
    <property type="project" value="UniProtKB-SubCell"/>
</dbReference>
<accession>A0A8J6YPT4</accession>
<dbReference type="CDD" id="cd13665">
    <property type="entry name" value="PBP2_TRAP_Dctp3_4"/>
    <property type="match status" value="1"/>
</dbReference>
<dbReference type="AlphaFoldDB" id="A0A8J6YPT4"/>
<dbReference type="PROSITE" id="PS51318">
    <property type="entry name" value="TAT"/>
    <property type="match status" value="1"/>
</dbReference>
<name>A0A8J6YPT4_9RHOB</name>
<dbReference type="Gene3D" id="3.40.190.170">
    <property type="entry name" value="Bacterial extracellular solute-binding protein, family 7"/>
    <property type="match status" value="1"/>
</dbReference>
<dbReference type="PANTHER" id="PTHR33376:SF15">
    <property type="entry name" value="BLL6794 PROTEIN"/>
    <property type="match status" value="1"/>
</dbReference>
<evidence type="ECO:0000256" key="4">
    <source>
        <dbReference type="SAM" id="SignalP"/>
    </source>
</evidence>
<protein>
    <submittedName>
        <fullName evidence="5">TRAP transporter substrate-binding protein</fullName>
    </submittedName>
</protein>
<gene>
    <name evidence="5" type="ORF">ICN82_03415</name>
</gene>
<feature type="chain" id="PRO_5035247095" evidence="4">
    <location>
        <begin position="29"/>
        <end position="348"/>
    </location>
</feature>
<evidence type="ECO:0000256" key="1">
    <source>
        <dbReference type="ARBA" id="ARBA00004418"/>
    </source>
</evidence>
<feature type="signal peptide" evidence="4">
    <location>
        <begin position="1"/>
        <end position="28"/>
    </location>
</feature>
<dbReference type="NCBIfam" id="NF037995">
    <property type="entry name" value="TRAP_S1"/>
    <property type="match status" value="1"/>
</dbReference>
<evidence type="ECO:0000313" key="6">
    <source>
        <dbReference type="Proteomes" id="UP000609121"/>
    </source>
</evidence>
<dbReference type="GO" id="GO:0055085">
    <property type="term" value="P:transmembrane transport"/>
    <property type="evidence" value="ECO:0007669"/>
    <property type="project" value="InterPro"/>
</dbReference>
<dbReference type="PANTHER" id="PTHR33376">
    <property type="match status" value="1"/>
</dbReference>
<proteinExistence type="predicted"/>
<reference evidence="5" key="1">
    <citation type="submission" date="2020-09" db="EMBL/GenBank/DDBJ databases">
        <title>A novel bacterium of genus Mangrovicoccus, isolated from South China Sea.</title>
        <authorList>
            <person name="Huang H."/>
            <person name="Mo K."/>
            <person name="Hu Y."/>
        </authorList>
    </citation>
    <scope>NUCLEOTIDE SEQUENCE</scope>
    <source>
        <strain evidence="5">HB182678</strain>
    </source>
</reference>
<evidence type="ECO:0000256" key="3">
    <source>
        <dbReference type="ARBA" id="ARBA00022764"/>
    </source>
</evidence>
<keyword evidence="2 4" id="KW-0732">Signal</keyword>
<evidence type="ECO:0000256" key="2">
    <source>
        <dbReference type="ARBA" id="ARBA00022729"/>
    </source>
</evidence>
<dbReference type="RefSeq" id="WP_193179630.1">
    <property type="nucleotide sequence ID" value="NZ_JACVXA010000007.1"/>
</dbReference>
<sequence>MIKTTRRQFTALAAAAAATTLLGAAAKAQDAYTLKIHSFSGPQAPEAINMVLPFIEAVEEQSGGRLKMEFYPSMQLGGSASDLVEQMEDQVVDIIVAIPGLTPGRFSGLEGMDMPFTNVGTSQGQTAALLDFTNKYLLDNEFKGIKILHMHGTDAAVIHTTETQIESMDDMKGLKLRAPGRYTGEAVKALGGTPVGLSLGETYEALERSQVDGMTINWAIMTPYKLQEVSKYHMENPLYQNSIFVLMNQDSFDALPEDLQKVIDDNIGFDKSVEIAGNIDKLTDAAKATISEEGGVLYSVSDEEIEKWKEAVRPVYQIWIDEMDKRGLPGQEMFDDIMALTAKYGRPE</sequence>
<comment type="caution">
    <text evidence="5">The sequence shown here is derived from an EMBL/GenBank/DDBJ whole genome shotgun (WGS) entry which is preliminary data.</text>
</comment>
<dbReference type="InterPro" id="IPR038404">
    <property type="entry name" value="TRAP_DctP_sf"/>
</dbReference>
<dbReference type="EMBL" id="JACVXA010000007">
    <property type="protein sequence ID" value="MBE3637248.1"/>
    <property type="molecule type" value="Genomic_DNA"/>
</dbReference>
<organism evidence="5 6">
    <name type="scientific">Mangrovicoccus algicola</name>
    <dbReference type="NCBI Taxonomy" id="2771008"/>
    <lineage>
        <taxon>Bacteria</taxon>
        <taxon>Pseudomonadati</taxon>
        <taxon>Pseudomonadota</taxon>
        <taxon>Alphaproteobacteria</taxon>
        <taxon>Rhodobacterales</taxon>
        <taxon>Paracoccaceae</taxon>
        <taxon>Mangrovicoccus</taxon>
    </lineage>
</organism>
<evidence type="ECO:0000313" key="5">
    <source>
        <dbReference type="EMBL" id="MBE3637248.1"/>
    </source>
</evidence>
<keyword evidence="6" id="KW-1185">Reference proteome</keyword>
<keyword evidence="3" id="KW-0574">Periplasm</keyword>
<dbReference type="InterPro" id="IPR006311">
    <property type="entry name" value="TAT_signal"/>
</dbReference>
<dbReference type="InterPro" id="IPR018389">
    <property type="entry name" value="DctP_fam"/>
</dbReference>